<dbReference type="PANTHER" id="PTHR38834">
    <property type="entry name" value="PERIPLASMIC SUBSTRATE BINDING PROTEIN FAMILY 3"/>
    <property type="match status" value="1"/>
</dbReference>
<gene>
    <name evidence="2" type="ORF">AU468_10605</name>
</gene>
<dbReference type="SUPFAM" id="SSF53850">
    <property type="entry name" value="Periplasmic binding protein-like II"/>
    <property type="match status" value="1"/>
</dbReference>
<dbReference type="AlphaFoldDB" id="A0A2S4JI11"/>
<organism evidence="2 3">
    <name type="scientific">Alkalispirochaeta sphaeroplastigenens</name>
    <dbReference type="NCBI Taxonomy" id="1187066"/>
    <lineage>
        <taxon>Bacteria</taxon>
        <taxon>Pseudomonadati</taxon>
        <taxon>Spirochaetota</taxon>
        <taxon>Spirochaetia</taxon>
        <taxon>Spirochaetales</taxon>
        <taxon>Spirochaetaceae</taxon>
        <taxon>Alkalispirochaeta</taxon>
    </lineage>
</organism>
<protein>
    <recommendedName>
        <fullName evidence="1">Solute-binding protein family 3/N-terminal domain-containing protein</fullName>
    </recommendedName>
</protein>
<proteinExistence type="predicted"/>
<dbReference type="InterPro" id="IPR001638">
    <property type="entry name" value="Solute-binding_3/MltF_N"/>
</dbReference>
<feature type="domain" description="Solute-binding protein family 3/N-terminal" evidence="1">
    <location>
        <begin position="40"/>
        <end position="243"/>
    </location>
</feature>
<reference evidence="3" key="1">
    <citation type="submission" date="2015-12" db="EMBL/GenBank/DDBJ databases">
        <authorList>
            <person name="Lodha T.D."/>
            <person name="Chintalapati S."/>
            <person name="Chintalapati V.R."/>
            <person name="Sravanthi T."/>
        </authorList>
    </citation>
    <scope>NUCLEOTIDE SEQUENCE [LARGE SCALE GENOMIC DNA]</scope>
    <source>
        <strain evidence="3">JC133</strain>
    </source>
</reference>
<evidence type="ECO:0000313" key="2">
    <source>
        <dbReference type="EMBL" id="POQ99194.1"/>
    </source>
</evidence>
<evidence type="ECO:0000313" key="3">
    <source>
        <dbReference type="Proteomes" id="UP000237350"/>
    </source>
</evidence>
<dbReference type="PANTHER" id="PTHR38834:SF3">
    <property type="entry name" value="SOLUTE-BINDING PROTEIN FAMILY 3_N-TERMINAL DOMAIN-CONTAINING PROTEIN"/>
    <property type="match status" value="1"/>
</dbReference>
<name>A0A2S4JI11_9SPIO</name>
<accession>A0A2S4JI11</accession>
<keyword evidence="3" id="KW-1185">Reference proteome</keyword>
<dbReference type="Proteomes" id="UP000237350">
    <property type="component" value="Unassembled WGS sequence"/>
</dbReference>
<comment type="caution">
    <text evidence="2">The sequence shown here is derived from an EMBL/GenBank/DDBJ whole genome shotgun (WGS) entry which is preliminary data.</text>
</comment>
<dbReference type="Gene3D" id="3.40.190.10">
    <property type="entry name" value="Periplasmic binding protein-like II"/>
    <property type="match status" value="2"/>
</dbReference>
<sequence length="246" mass="28940">MTFLWLLLLPVASLFPAPEQSGARQLRLASLEYPPYFGEALPNQGVISEIVREVYARVGYEVKITFMPWFRSWKMTREGAVDGMFTLWYREERERWFAFSDPLPPNELVLYKRRDTPIVFHHLEDLRGYRIGTHQGYAKPLRFVRAPYLKTEDATTDELNLRKVYHRRVDLIVIDRAVARYLITRKFPEYQDELEAVEPALEYESQHLVLSRRVAGYQARLADFNEGLRLITEDGTLARILEDHGF</sequence>
<dbReference type="EMBL" id="LPWH01000110">
    <property type="protein sequence ID" value="POQ99194.1"/>
    <property type="molecule type" value="Genomic_DNA"/>
</dbReference>
<dbReference type="Pfam" id="PF00497">
    <property type="entry name" value="SBP_bac_3"/>
    <property type="match status" value="1"/>
</dbReference>
<evidence type="ECO:0000259" key="1">
    <source>
        <dbReference type="Pfam" id="PF00497"/>
    </source>
</evidence>